<dbReference type="CDD" id="cd22748">
    <property type="entry name" value="OTU_OTUD6-like"/>
    <property type="match status" value="1"/>
</dbReference>
<dbReference type="EC" id="3.4.19.12" evidence="4"/>
<name>A0A9W8BLQ3_9FUNG</name>
<dbReference type="PANTHER" id="PTHR12419">
    <property type="entry name" value="OTU DOMAIN CONTAINING PROTEIN"/>
    <property type="match status" value="1"/>
</dbReference>
<dbReference type="InterPro" id="IPR003323">
    <property type="entry name" value="OTU_dom"/>
</dbReference>
<dbReference type="Gene3D" id="3.90.70.80">
    <property type="match status" value="1"/>
</dbReference>
<dbReference type="PROSITE" id="PS50802">
    <property type="entry name" value="OTU"/>
    <property type="match status" value="1"/>
</dbReference>
<reference evidence="4" key="1">
    <citation type="submission" date="2022-07" db="EMBL/GenBank/DDBJ databases">
        <title>Phylogenomic reconstructions and comparative analyses of Kickxellomycotina fungi.</title>
        <authorList>
            <person name="Reynolds N.K."/>
            <person name="Stajich J.E."/>
            <person name="Barry K."/>
            <person name="Grigoriev I.V."/>
            <person name="Crous P."/>
            <person name="Smith M.E."/>
        </authorList>
    </citation>
    <scope>NUCLEOTIDE SEQUENCE</scope>
    <source>
        <strain evidence="4">IMI 214461</strain>
    </source>
</reference>
<dbReference type="SUPFAM" id="SSF54001">
    <property type="entry name" value="Cysteine proteinases"/>
    <property type="match status" value="1"/>
</dbReference>
<organism evidence="4 5">
    <name type="scientific">Coemansia thaxteri</name>
    <dbReference type="NCBI Taxonomy" id="2663907"/>
    <lineage>
        <taxon>Eukaryota</taxon>
        <taxon>Fungi</taxon>
        <taxon>Fungi incertae sedis</taxon>
        <taxon>Zoopagomycota</taxon>
        <taxon>Kickxellomycotina</taxon>
        <taxon>Kickxellomycetes</taxon>
        <taxon>Kickxellales</taxon>
        <taxon>Kickxellaceae</taxon>
        <taxon>Coemansia</taxon>
    </lineage>
</organism>
<evidence type="ECO:0000259" key="3">
    <source>
        <dbReference type="PROSITE" id="PS50802"/>
    </source>
</evidence>
<dbReference type="Proteomes" id="UP001150907">
    <property type="component" value="Unassembled WGS sequence"/>
</dbReference>
<dbReference type="GO" id="GO:0016579">
    <property type="term" value="P:protein deubiquitination"/>
    <property type="evidence" value="ECO:0007669"/>
    <property type="project" value="TreeGrafter"/>
</dbReference>
<feature type="coiled-coil region" evidence="1">
    <location>
        <begin position="3"/>
        <end position="30"/>
    </location>
</feature>
<feature type="region of interest" description="Disordered" evidence="2">
    <location>
        <begin position="99"/>
        <end position="134"/>
    </location>
</feature>
<dbReference type="InterPro" id="IPR038765">
    <property type="entry name" value="Papain-like_cys_pep_sf"/>
</dbReference>
<sequence>MSLQITETSLEELECRHRRENKELSAKVAALKKTVAKGDKRKKKEVAAEISALESRQAELHAAEIKLLTSKCPGSVEPPADTAAVVDTVDMASASQAAESPLEECHAPAGLYSSNGSSGMERRPGGKPSKAKQRLQRRAEELRRMQSEAEKEAEGMVDVAAIESSAIDRLVANSGLKVRPINADGHCLYSAIADQLCTYHSLPVSYSDMRSRAAQYMRAHRDDFMPFMAHDSGHPFSDPDYDGYCDSVESSAEWGGHQEITALSRALQLPVHVYQSSAPVLHIGDDAYAAKEPVRLSYHRHAYGLGEHYNSLHKIE</sequence>
<keyword evidence="5" id="KW-1185">Reference proteome</keyword>
<keyword evidence="1" id="KW-0175">Coiled coil</keyword>
<evidence type="ECO:0000256" key="1">
    <source>
        <dbReference type="SAM" id="Coils"/>
    </source>
</evidence>
<protein>
    <submittedName>
        <fullName evidence="4">OTU protein</fullName>
        <ecNumber evidence="4">3.4.19.12</ecNumber>
    </submittedName>
</protein>
<feature type="domain" description="OTU" evidence="3">
    <location>
        <begin position="176"/>
        <end position="315"/>
    </location>
</feature>
<dbReference type="GO" id="GO:0004843">
    <property type="term" value="F:cysteine-type deubiquitinase activity"/>
    <property type="evidence" value="ECO:0007669"/>
    <property type="project" value="UniProtKB-EC"/>
</dbReference>
<accession>A0A9W8BLQ3</accession>
<dbReference type="PANTHER" id="PTHR12419:SF10">
    <property type="entry name" value="DEUBIQUITINASE OTUD6B"/>
    <property type="match status" value="1"/>
</dbReference>
<dbReference type="OrthoDB" id="415023at2759"/>
<proteinExistence type="predicted"/>
<dbReference type="InterPro" id="IPR050704">
    <property type="entry name" value="Peptidase_C85-like"/>
</dbReference>
<dbReference type="AlphaFoldDB" id="A0A9W8BLQ3"/>
<dbReference type="EMBL" id="JANBQF010000083">
    <property type="protein sequence ID" value="KAJ2005846.1"/>
    <property type="molecule type" value="Genomic_DNA"/>
</dbReference>
<evidence type="ECO:0000256" key="2">
    <source>
        <dbReference type="SAM" id="MobiDB-lite"/>
    </source>
</evidence>
<evidence type="ECO:0000313" key="5">
    <source>
        <dbReference type="Proteomes" id="UP001150907"/>
    </source>
</evidence>
<keyword evidence="4" id="KW-0378">Hydrolase</keyword>
<gene>
    <name evidence="4" type="primary">OTU2</name>
    <name evidence="4" type="ORF">H4R26_001722</name>
</gene>
<comment type="caution">
    <text evidence="4">The sequence shown here is derived from an EMBL/GenBank/DDBJ whole genome shotgun (WGS) entry which is preliminary data.</text>
</comment>
<evidence type="ECO:0000313" key="4">
    <source>
        <dbReference type="EMBL" id="KAJ2005846.1"/>
    </source>
</evidence>
<dbReference type="Pfam" id="PF02338">
    <property type="entry name" value="OTU"/>
    <property type="match status" value="1"/>
</dbReference>